<dbReference type="STRING" id="1631356.VV01_07470"/>
<evidence type="ECO:0000313" key="3">
    <source>
        <dbReference type="Proteomes" id="UP000037397"/>
    </source>
</evidence>
<dbReference type="CDD" id="cd04301">
    <property type="entry name" value="NAT_SF"/>
    <property type="match status" value="1"/>
</dbReference>
<accession>A0A0L6CNF5</accession>
<dbReference type="PROSITE" id="PS51186">
    <property type="entry name" value="GNAT"/>
    <property type="match status" value="1"/>
</dbReference>
<dbReference type="AlphaFoldDB" id="A0A0L6CNF5"/>
<dbReference type="Pfam" id="PF00583">
    <property type="entry name" value="Acetyltransf_1"/>
    <property type="match status" value="1"/>
</dbReference>
<dbReference type="Gene3D" id="3.40.630.30">
    <property type="match status" value="1"/>
</dbReference>
<dbReference type="SUPFAM" id="SSF55729">
    <property type="entry name" value="Acyl-CoA N-acyltransferases (Nat)"/>
    <property type="match status" value="1"/>
</dbReference>
<dbReference type="Proteomes" id="UP000037397">
    <property type="component" value="Unassembled WGS sequence"/>
</dbReference>
<keyword evidence="3" id="KW-1185">Reference proteome</keyword>
<feature type="domain" description="N-acetyltransferase" evidence="1">
    <location>
        <begin position="1"/>
        <end position="183"/>
    </location>
</feature>
<sequence>MTQDRWDDLVALFGKRGDAAWCWCQFFASRSLTRDRVANQEALRAQVAASPRPLGVLAYGGGQPIGWLAVGPLGSYERLISSAALADVRDRPVSEKVWRTTCFVVKVGRRRRGVTAALLGAAVDLAREHGATTVEGHPVDVDSRSGSVASGELFHGALSTFIAAGFTEIGRTSPARPVMELVL</sequence>
<gene>
    <name evidence="2" type="ORF">VV01_07470</name>
</gene>
<dbReference type="RefSeq" id="WP_071606528.1">
    <property type="nucleotide sequence ID" value="NZ_LAIR01000002.1"/>
</dbReference>
<dbReference type="OrthoDB" id="3239945at2"/>
<dbReference type="InterPro" id="IPR016181">
    <property type="entry name" value="Acyl_CoA_acyltransferase"/>
</dbReference>
<evidence type="ECO:0000259" key="1">
    <source>
        <dbReference type="PROSITE" id="PS51186"/>
    </source>
</evidence>
<organism evidence="2 3">
    <name type="scientific">Luteipulveratus halotolerans</name>
    <dbReference type="NCBI Taxonomy" id="1631356"/>
    <lineage>
        <taxon>Bacteria</taxon>
        <taxon>Bacillati</taxon>
        <taxon>Actinomycetota</taxon>
        <taxon>Actinomycetes</taxon>
        <taxon>Micrococcales</taxon>
        <taxon>Dermacoccaceae</taxon>
        <taxon>Luteipulveratus</taxon>
    </lineage>
</organism>
<comment type="caution">
    <text evidence="2">The sequence shown here is derived from an EMBL/GenBank/DDBJ whole genome shotgun (WGS) entry which is preliminary data.</text>
</comment>
<name>A0A0L6CNF5_9MICO</name>
<proteinExistence type="predicted"/>
<dbReference type="EMBL" id="LAIR01000002">
    <property type="protein sequence ID" value="KNX39284.1"/>
    <property type="molecule type" value="Genomic_DNA"/>
</dbReference>
<protein>
    <recommendedName>
        <fullName evidence="1">N-acetyltransferase domain-containing protein</fullName>
    </recommendedName>
</protein>
<dbReference type="GO" id="GO:0016747">
    <property type="term" value="F:acyltransferase activity, transferring groups other than amino-acyl groups"/>
    <property type="evidence" value="ECO:0007669"/>
    <property type="project" value="InterPro"/>
</dbReference>
<evidence type="ECO:0000313" key="2">
    <source>
        <dbReference type="EMBL" id="KNX39284.1"/>
    </source>
</evidence>
<dbReference type="InterPro" id="IPR000182">
    <property type="entry name" value="GNAT_dom"/>
</dbReference>
<reference evidence="3" key="1">
    <citation type="submission" date="2015-03" db="EMBL/GenBank/DDBJ databases">
        <title>Luteipulveratus halotolerans sp. nov., a novel actinobacterium (Dermacoccaceae) from Sarawak, Malaysia.</title>
        <authorList>
            <person name="Juboi H."/>
            <person name="Basik A."/>
            <person name="Shamsul S.S."/>
            <person name="Arnold P."/>
            <person name="Schmitt E.K."/>
            <person name="Sanglier J.-J."/>
            <person name="Yeo T."/>
        </authorList>
    </citation>
    <scope>NUCLEOTIDE SEQUENCE [LARGE SCALE GENOMIC DNA]</scope>
    <source>
        <strain evidence="3">C296001</strain>
    </source>
</reference>